<evidence type="ECO:0000256" key="2">
    <source>
        <dbReference type="ARBA" id="ARBA00012544"/>
    </source>
</evidence>
<dbReference type="EC" id="2.4.1.17" evidence="2"/>
<evidence type="ECO:0000313" key="7">
    <source>
        <dbReference type="Proteomes" id="UP000580250"/>
    </source>
</evidence>
<evidence type="ECO:0000256" key="4">
    <source>
        <dbReference type="ARBA" id="ARBA00022679"/>
    </source>
</evidence>
<evidence type="ECO:0000256" key="5">
    <source>
        <dbReference type="ARBA" id="ARBA00047475"/>
    </source>
</evidence>
<dbReference type="Proteomes" id="UP000580250">
    <property type="component" value="Unassembled WGS sequence"/>
</dbReference>
<dbReference type="PANTHER" id="PTHR48043">
    <property type="entry name" value="EG:EG0003.4 PROTEIN-RELATED"/>
    <property type="match status" value="1"/>
</dbReference>
<organism evidence="6 7">
    <name type="scientific">Meloidogyne enterolobii</name>
    <name type="common">Root-knot nematode worm</name>
    <name type="synonym">Meloidogyne mayaguensis</name>
    <dbReference type="NCBI Taxonomy" id="390850"/>
    <lineage>
        <taxon>Eukaryota</taxon>
        <taxon>Metazoa</taxon>
        <taxon>Ecdysozoa</taxon>
        <taxon>Nematoda</taxon>
        <taxon>Chromadorea</taxon>
        <taxon>Rhabditida</taxon>
        <taxon>Tylenchina</taxon>
        <taxon>Tylenchomorpha</taxon>
        <taxon>Tylenchoidea</taxon>
        <taxon>Meloidogynidae</taxon>
        <taxon>Meloidogyninae</taxon>
        <taxon>Meloidogyne</taxon>
    </lineage>
</organism>
<dbReference type="OrthoDB" id="5835829at2759"/>
<accession>A0A6V7WRP0</accession>
<sequence length="357" mass="40514">MDVVVYTRSVGGHSVIPKNVNLIINVPVPEKIISNKKVKIGEEMVEVFDWLSKQVYSFGIAEFNHMEGPFAVFEALGIENTFDVSASIFYPEHLQFLGIDVKLLNVPEFKFAIPGDWLNNEGLLNKESKRYKENSLVNEVTNRNLALIHSRTDLFAFDSFTMRGMLKIYPICVILLTFGTVNPIGGFDLKSIAKMFEEFEKHSHCLFKVRLNKFVPENYNINIIEVTDEILPQKEILSKENTKLFISHCGLNSLTEAIYAGVPLICIPCNGDQFYLSSLVEQMGIGIYIKLNISNQNEVDSEVFGADFQNALDKMLIDSNIYQKTINELRTKILLDLEENGPKKNIFLKKISEVIGK</sequence>
<dbReference type="InterPro" id="IPR002213">
    <property type="entry name" value="UDP_glucos_trans"/>
</dbReference>
<evidence type="ECO:0000256" key="1">
    <source>
        <dbReference type="ARBA" id="ARBA00009995"/>
    </source>
</evidence>
<dbReference type="EMBL" id="CAJEWN010000764">
    <property type="protein sequence ID" value="CAD2189690.1"/>
    <property type="molecule type" value="Genomic_DNA"/>
</dbReference>
<dbReference type="InterPro" id="IPR050271">
    <property type="entry name" value="UDP-glycosyltransferase"/>
</dbReference>
<keyword evidence="4" id="KW-0808">Transferase</keyword>
<gene>
    <name evidence="6" type="ORF">MENT_LOCUS42427</name>
</gene>
<dbReference type="SUPFAM" id="SSF53756">
    <property type="entry name" value="UDP-Glycosyltransferase/glycogen phosphorylase"/>
    <property type="match status" value="1"/>
</dbReference>
<evidence type="ECO:0000313" key="6">
    <source>
        <dbReference type="EMBL" id="CAD2189690.1"/>
    </source>
</evidence>
<comment type="caution">
    <text evidence="6">The sequence shown here is derived from an EMBL/GenBank/DDBJ whole genome shotgun (WGS) entry which is preliminary data.</text>
</comment>
<keyword evidence="3" id="KW-0328">Glycosyltransferase</keyword>
<dbReference type="Gene3D" id="3.40.50.2000">
    <property type="entry name" value="Glycogen Phosphorylase B"/>
    <property type="match status" value="1"/>
</dbReference>
<reference evidence="6 7" key="1">
    <citation type="submission" date="2020-08" db="EMBL/GenBank/DDBJ databases">
        <authorList>
            <person name="Koutsovoulos G."/>
            <person name="Danchin GJ E."/>
        </authorList>
    </citation>
    <scope>NUCLEOTIDE SEQUENCE [LARGE SCALE GENOMIC DNA]</scope>
</reference>
<protein>
    <recommendedName>
        <fullName evidence="2">glucuronosyltransferase</fullName>
        <ecNumber evidence="2">2.4.1.17</ecNumber>
    </recommendedName>
</protein>
<dbReference type="PANTHER" id="PTHR48043:SF145">
    <property type="entry name" value="FI06409P-RELATED"/>
    <property type="match status" value="1"/>
</dbReference>
<comment type="catalytic activity">
    <reaction evidence="5">
        <text>glucuronate acceptor + UDP-alpha-D-glucuronate = acceptor beta-D-glucuronoside + UDP + H(+)</text>
        <dbReference type="Rhea" id="RHEA:21032"/>
        <dbReference type="ChEBI" id="CHEBI:15378"/>
        <dbReference type="ChEBI" id="CHEBI:58052"/>
        <dbReference type="ChEBI" id="CHEBI:58223"/>
        <dbReference type="ChEBI" id="CHEBI:132367"/>
        <dbReference type="ChEBI" id="CHEBI:132368"/>
        <dbReference type="EC" id="2.4.1.17"/>
    </reaction>
</comment>
<dbReference type="Pfam" id="PF00201">
    <property type="entry name" value="UDPGT"/>
    <property type="match status" value="1"/>
</dbReference>
<dbReference type="AlphaFoldDB" id="A0A6V7WRP0"/>
<proteinExistence type="inferred from homology"/>
<comment type="similarity">
    <text evidence="1">Belongs to the UDP-glycosyltransferase family.</text>
</comment>
<dbReference type="GO" id="GO:0015020">
    <property type="term" value="F:glucuronosyltransferase activity"/>
    <property type="evidence" value="ECO:0007669"/>
    <property type="project" value="UniProtKB-EC"/>
</dbReference>
<evidence type="ECO:0000256" key="3">
    <source>
        <dbReference type="ARBA" id="ARBA00022676"/>
    </source>
</evidence>
<name>A0A6V7WRP0_MELEN</name>